<evidence type="ECO:0000256" key="3">
    <source>
        <dbReference type="ARBA" id="ARBA00023315"/>
    </source>
</evidence>
<comment type="caution">
    <text evidence="5">The sequence shown here is derived from an EMBL/GenBank/DDBJ whole genome shotgun (WGS) entry which is preliminary data.</text>
</comment>
<dbReference type="AlphaFoldDB" id="A0A4R1BEI1"/>
<comment type="pathway">
    <text evidence="1">Lipid metabolism.</text>
</comment>
<evidence type="ECO:0000313" key="5">
    <source>
        <dbReference type="EMBL" id="TCJ15565.1"/>
    </source>
</evidence>
<protein>
    <submittedName>
        <fullName evidence="5">1-acyl-sn-glycerol-3-phosphate acyltransferase</fullName>
    </submittedName>
</protein>
<dbReference type="GO" id="GO:0006654">
    <property type="term" value="P:phosphatidic acid biosynthetic process"/>
    <property type="evidence" value="ECO:0007669"/>
    <property type="project" value="TreeGrafter"/>
</dbReference>
<dbReference type="Pfam" id="PF01553">
    <property type="entry name" value="Acyltransferase"/>
    <property type="match status" value="1"/>
</dbReference>
<dbReference type="InterPro" id="IPR002123">
    <property type="entry name" value="Plipid/glycerol_acylTrfase"/>
</dbReference>
<name>A0A4R1BEI1_9PROT</name>
<dbReference type="PANTHER" id="PTHR10434">
    <property type="entry name" value="1-ACYL-SN-GLYCEROL-3-PHOSPHATE ACYLTRANSFERASE"/>
    <property type="match status" value="1"/>
</dbReference>
<proteinExistence type="predicted"/>
<dbReference type="GO" id="GO:0003841">
    <property type="term" value="F:1-acylglycerol-3-phosphate O-acyltransferase activity"/>
    <property type="evidence" value="ECO:0007669"/>
    <property type="project" value="TreeGrafter"/>
</dbReference>
<reference evidence="5 6" key="1">
    <citation type="submission" date="2019-03" db="EMBL/GenBank/DDBJ databases">
        <title>Genome sequence of Thiobacillaceae bacterium LSR1, a sulfur-oxidizing bacterium isolated from freshwater sediment.</title>
        <authorList>
            <person name="Li S."/>
        </authorList>
    </citation>
    <scope>NUCLEOTIDE SEQUENCE [LARGE SCALE GENOMIC DNA]</scope>
    <source>
        <strain evidence="5 6">LSR1</strain>
    </source>
</reference>
<dbReference type="PANTHER" id="PTHR10434:SF40">
    <property type="entry name" value="1-ACYL-SN-GLYCEROL-3-PHOSPHATE ACYLTRANSFERASE"/>
    <property type="match status" value="1"/>
</dbReference>
<dbReference type="EMBL" id="SJZB01000025">
    <property type="protein sequence ID" value="TCJ15565.1"/>
    <property type="molecule type" value="Genomic_DNA"/>
</dbReference>
<dbReference type="Proteomes" id="UP000295443">
    <property type="component" value="Unassembled WGS sequence"/>
</dbReference>
<evidence type="ECO:0000256" key="1">
    <source>
        <dbReference type="ARBA" id="ARBA00005189"/>
    </source>
</evidence>
<organism evidence="5 6">
    <name type="scientific">Parasulfuritortus cantonensis</name>
    <dbReference type="NCBI Taxonomy" id="2528202"/>
    <lineage>
        <taxon>Bacteria</taxon>
        <taxon>Pseudomonadati</taxon>
        <taxon>Pseudomonadota</taxon>
        <taxon>Betaproteobacteria</taxon>
        <taxon>Nitrosomonadales</taxon>
        <taxon>Thiobacillaceae</taxon>
        <taxon>Parasulfuritortus</taxon>
    </lineage>
</organism>
<accession>A0A4R1BEI1</accession>
<dbReference type="OrthoDB" id="9812274at2"/>
<sequence>MAPVPRYRVIRHWARTMLVVARYVLGIHHRVEGLEHLPAPGSPAIVMAKHQSAWETIAFQCIFPPLSFVLKRELLAIPFFGWGLRLISPIAIDRDAGREALKDIEQQGADRLAKGFWVLIFPEGTRVKPGEQGKYNIGGAWLAARTGVPVVPVAHNAGRLWPKNAFVKRPGEITVVIGPAIATAGKKASAINAEVEAWIEAEMARL</sequence>
<keyword evidence="6" id="KW-1185">Reference proteome</keyword>
<keyword evidence="2 5" id="KW-0808">Transferase</keyword>
<dbReference type="CDD" id="cd07989">
    <property type="entry name" value="LPLAT_AGPAT-like"/>
    <property type="match status" value="1"/>
</dbReference>
<dbReference type="SMART" id="SM00563">
    <property type="entry name" value="PlsC"/>
    <property type="match status" value="1"/>
</dbReference>
<dbReference type="SUPFAM" id="SSF69593">
    <property type="entry name" value="Glycerol-3-phosphate (1)-acyltransferase"/>
    <property type="match status" value="1"/>
</dbReference>
<evidence type="ECO:0000256" key="2">
    <source>
        <dbReference type="ARBA" id="ARBA00022679"/>
    </source>
</evidence>
<feature type="domain" description="Phospholipid/glycerol acyltransferase" evidence="4">
    <location>
        <begin position="44"/>
        <end position="158"/>
    </location>
</feature>
<gene>
    <name evidence="5" type="ORF">EZJ19_06520</name>
</gene>
<keyword evidence="3 5" id="KW-0012">Acyltransferase</keyword>
<evidence type="ECO:0000259" key="4">
    <source>
        <dbReference type="SMART" id="SM00563"/>
    </source>
</evidence>
<evidence type="ECO:0000313" key="6">
    <source>
        <dbReference type="Proteomes" id="UP000295443"/>
    </source>
</evidence>